<evidence type="ECO:0000313" key="3">
    <source>
        <dbReference type="Proteomes" id="UP000267096"/>
    </source>
</evidence>
<gene>
    <name evidence="2" type="ORF">ASIM_LOCUS18134</name>
</gene>
<evidence type="ECO:0000313" key="4">
    <source>
        <dbReference type="WBParaSite" id="ASIM_0001873601-mRNA-1"/>
    </source>
</evidence>
<keyword evidence="3" id="KW-1185">Reference proteome</keyword>
<dbReference type="Proteomes" id="UP000267096">
    <property type="component" value="Unassembled WGS sequence"/>
</dbReference>
<feature type="transmembrane region" description="Helical" evidence="1">
    <location>
        <begin position="45"/>
        <end position="63"/>
    </location>
</feature>
<feature type="transmembrane region" description="Helical" evidence="1">
    <location>
        <begin position="20"/>
        <end position="39"/>
    </location>
</feature>
<protein>
    <submittedName>
        <fullName evidence="4">Monocarboxylate transporter 7</fullName>
    </submittedName>
</protein>
<organism evidence="4">
    <name type="scientific">Anisakis simplex</name>
    <name type="common">Herring worm</name>
    <dbReference type="NCBI Taxonomy" id="6269"/>
    <lineage>
        <taxon>Eukaryota</taxon>
        <taxon>Metazoa</taxon>
        <taxon>Ecdysozoa</taxon>
        <taxon>Nematoda</taxon>
        <taxon>Chromadorea</taxon>
        <taxon>Rhabditida</taxon>
        <taxon>Spirurina</taxon>
        <taxon>Ascaridomorpha</taxon>
        <taxon>Ascaridoidea</taxon>
        <taxon>Anisakidae</taxon>
        <taxon>Anisakis</taxon>
        <taxon>Anisakis simplex complex</taxon>
    </lineage>
</organism>
<evidence type="ECO:0000313" key="2">
    <source>
        <dbReference type="EMBL" id="VDK63449.1"/>
    </source>
</evidence>
<keyword evidence="1" id="KW-0812">Transmembrane</keyword>
<evidence type="ECO:0000256" key="1">
    <source>
        <dbReference type="SAM" id="Phobius"/>
    </source>
</evidence>
<name>A0A0M3KCN5_ANISI</name>
<reference evidence="4" key="1">
    <citation type="submission" date="2017-02" db="UniProtKB">
        <authorList>
            <consortium name="WormBaseParasite"/>
        </authorList>
    </citation>
    <scope>IDENTIFICATION</scope>
</reference>
<reference evidence="2 3" key="2">
    <citation type="submission" date="2018-11" db="EMBL/GenBank/DDBJ databases">
        <authorList>
            <consortium name="Pathogen Informatics"/>
        </authorList>
    </citation>
    <scope>NUCLEOTIDE SEQUENCE [LARGE SCALE GENOMIC DNA]</scope>
</reference>
<dbReference type="EMBL" id="UYRR01035079">
    <property type="protein sequence ID" value="VDK63449.1"/>
    <property type="molecule type" value="Genomic_DNA"/>
</dbReference>
<dbReference type="AlphaFoldDB" id="A0A0M3KCN5"/>
<dbReference type="WBParaSite" id="ASIM_0001873601-mRNA-1">
    <property type="protein sequence ID" value="ASIM_0001873601-mRNA-1"/>
    <property type="gene ID" value="ASIM_0001873601"/>
</dbReference>
<keyword evidence="1" id="KW-0472">Membrane</keyword>
<keyword evidence="1" id="KW-1133">Transmembrane helix</keyword>
<sequence length="70" mass="7900">MAKSKSEKNEREDGKRYVPLVDGGWGWVVVVGSFFVHVFADGIVYSFGILFDVILKVLILLILQTHSIFD</sequence>
<accession>A0A0M3KCN5</accession>
<proteinExistence type="predicted"/>